<comment type="caution">
    <text evidence="7">The sequence shown here is derived from an EMBL/GenBank/DDBJ whole genome shotgun (WGS) entry which is preliminary data.</text>
</comment>
<dbReference type="Pfam" id="PF03743">
    <property type="entry name" value="TrbI"/>
    <property type="match status" value="1"/>
</dbReference>
<dbReference type="InterPro" id="IPR005498">
    <property type="entry name" value="T4SS_VirB10/TraB/TrbI"/>
</dbReference>
<dbReference type="RefSeq" id="WP_139021479.1">
    <property type="nucleotide sequence ID" value="NZ_VDBS01000047.1"/>
</dbReference>
<evidence type="ECO:0000313" key="7">
    <source>
        <dbReference type="EMBL" id="TNB56933.1"/>
    </source>
</evidence>
<evidence type="ECO:0000256" key="5">
    <source>
        <dbReference type="ARBA" id="ARBA00023136"/>
    </source>
</evidence>
<evidence type="ECO:0000313" key="8">
    <source>
        <dbReference type="Proteomes" id="UP000306813"/>
    </source>
</evidence>
<evidence type="ECO:0000256" key="2">
    <source>
        <dbReference type="ARBA" id="ARBA00010265"/>
    </source>
</evidence>
<dbReference type="Gene3D" id="2.40.128.260">
    <property type="entry name" value="Type IV secretion system, VirB10/TraB/TrbI"/>
    <property type="match status" value="1"/>
</dbReference>
<dbReference type="AlphaFoldDB" id="A0AAX2UHV6"/>
<evidence type="ECO:0000256" key="1">
    <source>
        <dbReference type="ARBA" id="ARBA00004167"/>
    </source>
</evidence>
<dbReference type="NCBIfam" id="NF038092">
    <property type="entry name" value="T4SS_ComB10"/>
    <property type="match status" value="1"/>
</dbReference>
<protein>
    <submittedName>
        <fullName evidence="7">TrbI/VirB10 family protein</fullName>
    </submittedName>
</protein>
<name>A0AAX2UHV6_9BACT</name>
<accession>A0AAX2UHV6</accession>
<reference evidence="7 8" key="1">
    <citation type="submission" date="2019-05" db="EMBL/GenBank/DDBJ databases">
        <title>Draft genomes of eight strains of Campylobacter helveticus isolated from cats and a dog in New Zealand.</title>
        <authorList>
            <person name="Bojanic K."/>
            <person name="Midwinter A.C."/>
            <person name="Biggs P.J."/>
            <person name="Acke E."/>
            <person name="Cornelius A.J."/>
            <person name="Marshall J.C."/>
        </authorList>
    </citation>
    <scope>NUCLEOTIDE SEQUENCE [LARGE SCALE GENOMIC DNA]</scope>
    <source>
        <strain evidence="7 8">ACP123b</strain>
    </source>
</reference>
<dbReference type="Proteomes" id="UP000306813">
    <property type="component" value="Unassembled WGS sequence"/>
</dbReference>
<comment type="subcellular location">
    <subcellularLocation>
        <location evidence="1">Membrane</location>
        <topology evidence="1">Single-pass membrane protein</topology>
    </subcellularLocation>
</comment>
<dbReference type="CDD" id="cd16429">
    <property type="entry name" value="VirB10"/>
    <property type="match status" value="1"/>
</dbReference>
<proteinExistence type="inferred from homology"/>
<dbReference type="EMBL" id="VDBS01000047">
    <property type="protein sequence ID" value="TNB56933.1"/>
    <property type="molecule type" value="Genomic_DNA"/>
</dbReference>
<gene>
    <name evidence="7" type="ORF">FDW42_06245</name>
</gene>
<evidence type="ECO:0000256" key="4">
    <source>
        <dbReference type="ARBA" id="ARBA00022989"/>
    </source>
</evidence>
<keyword evidence="4" id="KW-1133">Transmembrane helix</keyword>
<comment type="similarity">
    <text evidence="2">Belongs to the TrbI/VirB10 family.</text>
</comment>
<sequence>MKRTYFLSLVSFLTLNQSLNAEEILKDEPKQNISKAQNKDLNHTAKLQNEKQENKTGQNAKAQQKEQKTIQNENLEYLYKDSKFPVNDYIYNAGFREPNDEDNINALNKMFKEEAKVKDPETNATSNSNIPLENNATRLKDTIKKLKELKKQEVKSYQPQAYDPNAQMKKLLRDSILASRNSQIKDFNKNDRYGDDGFSNQKSVDIATNEHKLFRMIRAGKLIPATLTSAISSELNGIVTAQVEQDIYATMGNAVLIPRGSKVIGFYSNDNKIGQNRLEIKWREIITPQGVNVLLTDAIVSDNMGMSGAIGTVNNKYFERYGIAFGLSTVSNALLLTIASKVDKGGNQYVEDLYSQGKSDIGTIVDDIINQQSQIKPTIEIKAGSRIYIVPTNHIWFSKPKNGEVLMKYFVEN</sequence>
<evidence type="ECO:0000256" key="6">
    <source>
        <dbReference type="SAM" id="MobiDB-lite"/>
    </source>
</evidence>
<dbReference type="GO" id="GO:0016020">
    <property type="term" value="C:membrane"/>
    <property type="evidence" value="ECO:0007669"/>
    <property type="project" value="UniProtKB-SubCell"/>
</dbReference>
<organism evidence="7 8">
    <name type="scientific">Campylobacter helveticus</name>
    <dbReference type="NCBI Taxonomy" id="28898"/>
    <lineage>
        <taxon>Bacteria</taxon>
        <taxon>Pseudomonadati</taxon>
        <taxon>Campylobacterota</taxon>
        <taxon>Epsilonproteobacteria</taxon>
        <taxon>Campylobacterales</taxon>
        <taxon>Campylobacteraceae</taxon>
        <taxon>Campylobacter</taxon>
    </lineage>
</organism>
<feature type="region of interest" description="Disordered" evidence="6">
    <location>
        <begin position="48"/>
        <end position="68"/>
    </location>
</feature>
<keyword evidence="5" id="KW-0472">Membrane</keyword>
<evidence type="ECO:0000256" key="3">
    <source>
        <dbReference type="ARBA" id="ARBA00022692"/>
    </source>
</evidence>
<dbReference type="InterPro" id="IPR042217">
    <property type="entry name" value="T4SS_VirB10/TrbI"/>
</dbReference>
<dbReference type="InterPro" id="IPR048018">
    <property type="entry name" value="T4SS_ComB10-like"/>
</dbReference>
<keyword evidence="3" id="KW-0812">Transmembrane</keyword>